<feature type="repeat" description="ANK" evidence="3">
    <location>
        <begin position="573"/>
        <end position="605"/>
    </location>
</feature>
<evidence type="ECO:0000256" key="2">
    <source>
        <dbReference type="ARBA" id="ARBA00023043"/>
    </source>
</evidence>
<feature type="repeat" description="ANK" evidence="3">
    <location>
        <begin position="639"/>
        <end position="671"/>
    </location>
</feature>
<gene>
    <name evidence="6" type="ORF">BDP27DRAFT_1232071</name>
</gene>
<dbReference type="PANTHER" id="PTHR24193">
    <property type="entry name" value="ANKYRIN REPEAT PROTEIN"/>
    <property type="match status" value="1"/>
</dbReference>
<feature type="repeat" description="ANK" evidence="3">
    <location>
        <begin position="740"/>
        <end position="772"/>
    </location>
</feature>
<evidence type="ECO:0000259" key="5">
    <source>
        <dbReference type="Pfam" id="PF24883"/>
    </source>
</evidence>
<dbReference type="Pfam" id="PF24883">
    <property type="entry name" value="NPHP3_N"/>
    <property type="match status" value="1"/>
</dbReference>
<dbReference type="GO" id="GO:0005634">
    <property type="term" value="C:nucleus"/>
    <property type="evidence" value="ECO:0007669"/>
    <property type="project" value="TreeGrafter"/>
</dbReference>
<feature type="repeat" description="ANK" evidence="3">
    <location>
        <begin position="773"/>
        <end position="805"/>
    </location>
</feature>
<organism evidence="6 7">
    <name type="scientific">Rhodocollybia butyracea</name>
    <dbReference type="NCBI Taxonomy" id="206335"/>
    <lineage>
        <taxon>Eukaryota</taxon>
        <taxon>Fungi</taxon>
        <taxon>Dikarya</taxon>
        <taxon>Basidiomycota</taxon>
        <taxon>Agaricomycotina</taxon>
        <taxon>Agaricomycetes</taxon>
        <taxon>Agaricomycetidae</taxon>
        <taxon>Agaricales</taxon>
        <taxon>Marasmiineae</taxon>
        <taxon>Omphalotaceae</taxon>
        <taxon>Rhodocollybia</taxon>
    </lineage>
</organism>
<evidence type="ECO:0000313" key="7">
    <source>
        <dbReference type="Proteomes" id="UP000772434"/>
    </source>
</evidence>
<dbReference type="SUPFAM" id="SSF48403">
    <property type="entry name" value="Ankyrin repeat"/>
    <property type="match status" value="1"/>
</dbReference>
<evidence type="ECO:0000259" key="4">
    <source>
        <dbReference type="Pfam" id="PF22939"/>
    </source>
</evidence>
<protein>
    <submittedName>
        <fullName evidence="6">Ankyrin repeat-containing domain protein</fullName>
    </submittedName>
</protein>
<evidence type="ECO:0000256" key="1">
    <source>
        <dbReference type="ARBA" id="ARBA00022737"/>
    </source>
</evidence>
<dbReference type="PANTHER" id="PTHR24193:SF121">
    <property type="entry name" value="ADA2A-CONTAINING COMPLEX COMPONENT 3, ISOFORM D"/>
    <property type="match status" value="1"/>
</dbReference>
<evidence type="ECO:0000313" key="6">
    <source>
        <dbReference type="EMBL" id="KAF9063467.1"/>
    </source>
</evidence>
<dbReference type="InterPro" id="IPR027417">
    <property type="entry name" value="P-loop_NTPase"/>
</dbReference>
<dbReference type="Gene3D" id="1.25.40.20">
    <property type="entry name" value="Ankyrin repeat-containing domain"/>
    <property type="match status" value="2"/>
</dbReference>
<sequence length="872" mass="94089">MLHLVPDVNEIHKIRDWFKAPNPSSNYIAADALRTPGTGQWILSTAEYQEWMQSHQGQLWIQGKVGSGKSILSAGIICSIKNQPSTDVCYFYFDNRDKAKTGYRGFLLSLVIQIASGSQGVHHHLHNLYQSSREGLLEPTNGDLERLVTELCRKTAPIILVIDAMDECSDNDRASVLDLLQSNAWCFRVIVTSRHQPPYNQVWITLKLDALQRNTSDDIGLYLKQRLQATIQRKASAEIYSRVVQVLMDVNALEKCQTPRQIKQVLERLPSTLEELYLHAMLKEHTEHQADAYRLLQWLICAAEPVSVDQVGEILAIDILEQTFDPEDRPLNIEEGLYGIVSSTLIVIETNGVVQLAHNSVKEFLVAEHLRNQEKALLYINERMAHDSIAQMCIIYLMQFCKFEQEVDLMQYPLALYAAKYWMTHAQQSEAYIENKASTLAQKFFETKNTCYSNWVKIYQVDQPGWDQSGSWGYNVEPIYYAAFGGLLRNVHLLLNKGADVNVQGGEYGNALQVAAEAGHLAIVQLLLDNGADVNAQGGEYGSALQAAADGGHLIVVKQLLDSGADVNALGGEYGSALQAAADGGHLMIVKLLLDSGTDPNAQGGIYGNALQAAAEGGHQAVVKLLLDSGADVNAQGGKHGNALQAAVDEGHRATVKLLLDSGANIAYDSNGEKYGSALQAAADEGNQALVKFLVDSGADVNAQGGEYGNALQAAADGGHLSIVKLLLDSGADVNAQGGEYGSALQAAADGGHIIIVKLLLDRGADVNAQGGKYGNALQAAADGGHKVLVQLLLDSGANVNALGGKYGNALQAAADSGHQTLVQLLLDNGANINAQGGKYENALQAALYQRHKAVVKLLVDSGAEVKTPCLG</sequence>
<feature type="repeat" description="ANK" evidence="3">
    <location>
        <begin position="806"/>
        <end position="838"/>
    </location>
</feature>
<dbReference type="GO" id="GO:0045944">
    <property type="term" value="P:positive regulation of transcription by RNA polymerase II"/>
    <property type="evidence" value="ECO:0007669"/>
    <property type="project" value="TreeGrafter"/>
</dbReference>
<feature type="domain" description="Nephrocystin 3-like N-terminal" evidence="5">
    <location>
        <begin position="37"/>
        <end position="194"/>
    </location>
</feature>
<name>A0A9P5U2E9_9AGAR</name>
<dbReference type="InterPro" id="IPR054471">
    <property type="entry name" value="GPIID_WHD"/>
</dbReference>
<evidence type="ECO:0000256" key="3">
    <source>
        <dbReference type="PROSITE-ProRule" id="PRU00023"/>
    </source>
</evidence>
<dbReference type="PROSITE" id="PS50297">
    <property type="entry name" value="ANK_REP_REGION"/>
    <property type="match status" value="10"/>
</dbReference>
<feature type="repeat" description="ANK" evidence="3">
    <location>
        <begin position="540"/>
        <end position="572"/>
    </location>
</feature>
<dbReference type="InterPro" id="IPR056884">
    <property type="entry name" value="NPHP3-like_N"/>
</dbReference>
<feature type="repeat" description="ANK" evidence="3">
    <location>
        <begin position="474"/>
        <end position="506"/>
    </location>
</feature>
<dbReference type="GO" id="GO:0000976">
    <property type="term" value="F:transcription cis-regulatory region binding"/>
    <property type="evidence" value="ECO:0007669"/>
    <property type="project" value="TreeGrafter"/>
</dbReference>
<keyword evidence="1" id="KW-0677">Repeat</keyword>
<dbReference type="SMART" id="SM00248">
    <property type="entry name" value="ANK"/>
    <property type="match status" value="12"/>
</dbReference>
<dbReference type="Pfam" id="PF22939">
    <property type="entry name" value="WHD_GPIID"/>
    <property type="match status" value="1"/>
</dbReference>
<feature type="domain" description="GPI inositol-deacylase winged helix" evidence="4">
    <location>
        <begin position="285"/>
        <end position="371"/>
    </location>
</feature>
<keyword evidence="2 3" id="KW-0040">ANK repeat</keyword>
<feature type="repeat" description="ANK" evidence="3">
    <location>
        <begin position="674"/>
        <end position="706"/>
    </location>
</feature>
<reference evidence="6" key="1">
    <citation type="submission" date="2020-11" db="EMBL/GenBank/DDBJ databases">
        <authorList>
            <consortium name="DOE Joint Genome Institute"/>
            <person name="Ahrendt S."/>
            <person name="Riley R."/>
            <person name="Andreopoulos W."/>
            <person name="Labutti K."/>
            <person name="Pangilinan J."/>
            <person name="Ruiz-Duenas F.J."/>
            <person name="Barrasa J.M."/>
            <person name="Sanchez-Garcia M."/>
            <person name="Camarero S."/>
            <person name="Miyauchi S."/>
            <person name="Serrano A."/>
            <person name="Linde D."/>
            <person name="Babiker R."/>
            <person name="Drula E."/>
            <person name="Ayuso-Fernandez I."/>
            <person name="Pacheco R."/>
            <person name="Padilla G."/>
            <person name="Ferreira P."/>
            <person name="Barriuso J."/>
            <person name="Kellner H."/>
            <person name="Castanera R."/>
            <person name="Alfaro M."/>
            <person name="Ramirez L."/>
            <person name="Pisabarro A.G."/>
            <person name="Kuo A."/>
            <person name="Tritt A."/>
            <person name="Lipzen A."/>
            <person name="He G."/>
            <person name="Yan M."/>
            <person name="Ng V."/>
            <person name="Cullen D."/>
            <person name="Martin F."/>
            <person name="Rosso M.-N."/>
            <person name="Henrissat B."/>
            <person name="Hibbett D."/>
            <person name="Martinez A.T."/>
            <person name="Grigoriev I.V."/>
        </authorList>
    </citation>
    <scope>NUCLEOTIDE SEQUENCE</scope>
    <source>
        <strain evidence="6">AH 40177</strain>
    </source>
</reference>
<dbReference type="AlphaFoldDB" id="A0A9P5U2E9"/>
<dbReference type="EMBL" id="JADNRY010000146">
    <property type="protein sequence ID" value="KAF9063467.1"/>
    <property type="molecule type" value="Genomic_DNA"/>
</dbReference>
<dbReference type="Gene3D" id="3.40.50.300">
    <property type="entry name" value="P-loop containing nucleotide triphosphate hydrolases"/>
    <property type="match status" value="1"/>
</dbReference>
<dbReference type="OrthoDB" id="194358at2759"/>
<dbReference type="InterPro" id="IPR036770">
    <property type="entry name" value="Ankyrin_rpt-contain_sf"/>
</dbReference>
<dbReference type="InterPro" id="IPR002110">
    <property type="entry name" value="Ankyrin_rpt"/>
</dbReference>
<keyword evidence="7" id="KW-1185">Reference proteome</keyword>
<feature type="repeat" description="ANK" evidence="3">
    <location>
        <begin position="707"/>
        <end position="739"/>
    </location>
</feature>
<dbReference type="InterPro" id="IPR050663">
    <property type="entry name" value="Ankyrin-SOCS_Box"/>
</dbReference>
<comment type="caution">
    <text evidence="6">The sequence shown here is derived from an EMBL/GenBank/DDBJ whole genome shotgun (WGS) entry which is preliminary data.</text>
</comment>
<feature type="repeat" description="ANK" evidence="3">
    <location>
        <begin position="507"/>
        <end position="539"/>
    </location>
</feature>
<dbReference type="Pfam" id="PF12796">
    <property type="entry name" value="Ank_2"/>
    <property type="match status" value="4"/>
</dbReference>
<accession>A0A9P5U2E9</accession>
<feature type="repeat" description="ANK" evidence="3">
    <location>
        <begin position="609"/>
        <end position="638"/>
    </location>
</feature>
<dbReference type="Proteomes" id="UP000772434">
    <property type="component" value="Unassembled WGS sequence"/>
</dbReference>
<dbReference type="PROSITE" id="PS50088">
    <property type="entry name" value="ANK_REPEAT"/>
    <property type="match status" value="11"/>
</dbReference>
<dbReference type="SUPFAM" id="SSF52540">
    <property type="entry name" value="P-loop containing nucleoside triphosphate hydrolases"/>
    <property type="match status" value="1"/>
</dbReference>
<proteinExistence type="predicted"/>